<organism evidence="13 14">
    <name type="scientific">Antarctobacter heliothermus</name>
    <dbReference type="NCBI Taxonomy" id="74033"/>
    <lineage>
        <taxon>Bacteria</taxon>
        <taxon>Pseudomonadati</taxon>
        <taxon>Pseudomonadota</taxon>
        <taxon>Alphaproteobacteria</taxon>
        <taxon>Rhodobacterales</taxon>
        <taxon>Roseobacteraceae</taxon>
        <taxon>Antarctobacter</taxon>
    </lineage>
</organism>
<dbReference type="InterPro" id="IPR036425">
    <property type="entry name" value="MoaB/Mog-like_dom_sf"/>
</dbReference>
<dbReference type="UniPathway" id="UPA00344"/>
<dbReference type="GO" id="GO:0046872">
    <property type="term" value="F:metal ion binding"/>
    <property type="evidence" value="ECO:0007669"/>
    <property type="project" value="UniProtKB-UniRule"/>
</dbReference>
<dbReference type="Gene3D" id="3.40.980.10">
    <property type="entry name" value="MoaB/Mog-like domain"/>
    <property type="match status" value="1"/>
</dbReference>
<dbReference type="InterPro" id="IPR005111">
    <property type="entry name" value="MoeA_C_domain_IV"/>
</dbReference>
<comment type="pathway">
    <text evidence="3 11">Cofactor biosynthesis; molybdopterin biosynthesis.</text>
</comment>
<dbReference type="Pfam" id="PF03454">
    <property type="entry name" value="MoeA_C"/>
    <property type="match status" value="1"/>
</dbReference>
<evidence type="ECO:0000256" key="8">
    <source>
        <dbReference type="ARBA" id="ARBA00022842"/>
    </source>
</evidence>
<evidence type="ECO:0000313" key="14">
    <source>
        <dbReference type="Proteomes" id="UP000203589"/>
    </source>
</evidence>
<dbReference type="GO" id="GO:0061599">
    <property type="term" value="F:molybdopterin molybdotransferase activity"/>
    <property type="evidence" value="ECO:0007669"/>
    <property type="project" value="UniProtKB-UniRule"/>
</dbReference>
<dbReference type="Gene3D" id="3.90.105.10">
    <property type="entry name" value="Molybdopterin biosynthesis moea protein, domain 2"/>
    <property type="match status" value="1"/>
</dbReference>
<dbReference type="InterPro" id="IPR036688">
    <property type="entry name" value="MoeA_C_domain_IV_sf"/>
</dbReference>
<keyword evidence="9 11" id="KW-0501">Molybdenum cofactor biosynthesis</keyword>
<evidence type="ECO:0000256" key="7">
    <source>
        <dbReference type="ARBA" id="ARBA00022723"/>
    </source>
</evidence>
<dbReference type="GO" id="GO:0006777">
    <property type="term" value="P:Mo-molybdopterin cofactor biosynthetic process"/>
    <property type="evidence" value="ECO:0007669"/>
    <property type="project" value="UniProtKB-UniRule"/>
</dbReference>
<dbReference type="EC" id="2.10.1.1" evidence="11"/>
<dbReference type="EMBL" id="CP022540">
    <property type="protein sequence ID" value="ASP21417.1"/>
    <property type="molecule type" value="Genomic_DNA"/>
</dbReference>
<comment type="function">
    <text evidence="2 11">Catalyzes the insertion of molybdate into adenylated molybdopterin with the concomitant release of AMP.</text>
</comment>
<evidence type="ECO:0000256" key="10">
    <source>
        <dbReference type="ARBA" id="ARBA00047317"/>
    </source>
</evidence>
<evidence type="ECO:0000256" key="4">
    <source>
        <dbReference type="ARBA" id="ARBA00010763"/>
    </source>
</evidence>
<keyword evidence="7 11" id="KW-0479">Metal-binding</keyword>
<feature type="domain" description="MoaB/Mog" evidence="12">
    <location>
        <begin position="171"/>
        <end position="308"/>
    </location>
</feature>
<dbReference type="KEGG" id="aht:ANTHELSMS3_02762"/>
<dbReference type="GO" id="GO:0005829">
    <property type="term" value="C:cytosol"/>
    <property type="evidence" value="ECO:0007669"/>
    <property type="project" value="TreeGrafter"/>
</dbReference>
<dbReference type="FunFam" id="3.40.980.10:FF:000004">
    <property type="entry name" value="Molybdopterin molybdenumtransferase"/>
    <property type="match status" value="1"/>
</dbReference>
<dbReference type="Gene3D" id="2.170.190.11">
    <property type="entry name" value="Molybdopterin biosynthesis moea protein, domain 3"/>
    <property type="match status" value="1"/>
</dbReference>
<evidence type="ECO:0000256" key="3">
    <source>
        <dbReference type="ARBA" id="ARBA00005046"/>
    </source>
</evidence>
<dbReference type="SMART" id="SM00852">
    <property type="entry name" value="MoCF_biosynth"/>
    <property type="match status" value="1"/>
</dbReference>
<dbReference type="CDD" id="cd00887">
    <property type="entry name" value="MoeA"/>
    <property type="match status" value="1"/>
</dbReference>
<dbReference type="InterPro" id="IPR038987">
    <property type="entry name" value="MoeA-like"/>
</dbReference>
<dbReference type="OrthoDB" id="9804758at2"/>
<keyword evidence="6 11" id="KW-0808">Transferase</keyword>
<evidence type="ECO:0000259" key="12">
    <source>
        <dbReference type="SMART" id="SM00852"/>
    </source>
</evidence>
<proteinExistence type="inferred from homology"/>
<accession>A0A222E5D7</accession>
<dbReference type="NCBIfam" id="NF045515">
    <property type="entry name" value="Glp_gephyrin"/>
    <property type="match status" value="1"/>
</dbReference>
<evidence type="ECO:0000256" key="9">
    <source>
        <dbReference type="ARBA" id="ARBA00023150"/>
    </source>
</evidence>
<dbReference type="SUPFAM" id="SSF63867">
    <property type="entry name" value="MoeA C-terminal domain-like"/>
    <property type="match status" value="1"/>
</dbReference>
<sequence length="388" mass="40597">MITVTQALDHLFALATPLPVETVPLVQAAGRVLARPVTARRDQPPFAASAMDGYAVTEAAPGQRFTVIGESAAGKRFDGSVGTGQAVRIFTGAPVPQGAARIIIQEDVTRDGDTITLNTDLDKNPYIRPAGTDFRIGQTVDAPKRLSPQDVALLAAMNIAEVPVARKPRVALISTGNELVMPGDTPGPDQIIASNTFGLHALLRDLGAEARILPIARDTNASLIHGFSLVEDADLVITIGGASVGDHDLVAQVAAELGMERAFHKVAMRPGKPLMSGRLNDAMMIGLPGNPVSAMVCGHVFVAPVIRAMLGLGATPAPHHRAELAAPLTPNGPREHYMRAIVSEAGIAALDRQDSSLLSVLGRANALLIRPMGDGARAVGEIVSYLPL</sequence>
<dbReference type="Pfam" id="PF03453">
    <property type="entry name" value="MoeA_N"/>
    <property type="match status" value="1"/>
</dbReference>
<evidence type="ECO:0000313" key="13">
    <source>
        <dbReference type="EMBL" id="ASP21417.1"/>
    </source>
</evidence>
<dbReference type="PANTHER" id="PTHR10192">
    <property type="entry name" value="MOLYBDOPTERIN BIOSYNTHESIS PROTEIN"/>
    <property type="match status" value="1"/>
</dbReference>
<dbReference type="RefSeq" id="WP_094035335.1">
    <property type="nucleotide sequence ID" value="NZ_CP022540.1"/>
</dbReference>
<reference evidence="13 14" key="1">
    <citation type="submission" date="2017-07" db="EMBL/GenBank/DDBJ databases">
        <title>Genome Sequence of Antarctobacter heliothermus Strain SMS3 Isolated from a culture of the Diatom Skeletonema marinoi.</title>
        <authorList>
            <person name="Topel M."/>
            <person name="Pinder M.I.M."/>
            <person name="Johansson O.N."/>
            <person name="Kourtchenko O."/>
            <person name="Godhe A."/>
            <person name="Clarke A.K."/>
        </authorList>
    </citation>
    <scope>NUCLEOTIDE SEQUENCE [LARGE SCALE GENOMIC DNA]</scope>
    <source>
        <strain evidence="13 14">SMS3</strain>
    </source>
</reference>
<dbReference type="SUPFAM" id="SSF53218">
    <property type="entry name" value="Molybdenum cofactor biosynthesis proteins"/>
    <property type="match status" value="1"/>
</dbReference>
<keyword evidence="8 11" id="KW-0460">Magnesium</keyword>
<keyword evidence="5 11" id="KW-0500">Molybdenum</keyword>
<comment type="catalytic activity">
    <reaction evidence="10">
        <text>adenylyl-molybdopterin + molybdate = Mo-molybdopterin + AMP + H(+)</text>
        <dbReference type="Rhea" id="RHEA:35047"/>
        <dbReference type="ChEBI" id="CHEBI:15378"/>
        <dbReference type="ChEBI" id="CHEBI:36264"/>
        <dbReference type="ChEBI" id="CHEBI:62727"/>
        <dbReference type="ChEBI" id="CHEBI:71302"/>
        <dbReference type="ChEBI" id="CHEBI:456215"/>
        <dbReference type="EC" id="2.10.1.1"/>
    </reaction>
</comment>
<dbReference type="Proteomes" id="UP000203589">
    <property type="component" value="Chromosome"/>
</dbReference>
<evidence type="ECO:0000256" key="5">
    <source>
        <dbReference type="ARBA" id="ARBA00022505"/>
    </source>
</evidence>
<evidence type="ECO:0000256" key="1">
    <source>
        <dbReference type="ARBA" id="ARBA00001946"/>
    </source>
</evidence>
<comment type="cofactor">
    <cofactor evidence="1 11">
        <name>Mg(2+)</name>
        <dbReference type="ChEBI" id="CHEBI:18420"/>
    </cofactor>
</comment>
<evidence type="ECO:0000256" key="6">
    <source>
        <dbReference type="ARBA" id="ARBA00022679"/>
    </source>
</evidence>
<dbReference type="PANTHER" id="PTHR10192:SF5">
    <property type="entry name" value="GEPHYRIN"/>
    <property type="match status" value="1"/>
</dbReference>
<name>A0A222E5D7_9RHOB</name>
<evidence type="ECO:0000256" key="2">
    <source>
        <dbReference type="ARBA" id="ARBA00002901"/>
    </source>
</evidence>
<evidence type="ECO:0000256" key="11">
    <source>
        <dbReference type="RuleBase" id="RU365090"/>
    </source>
</evidence>
<gene>
    <name evidence="13" type="ORF">ANTHELSMS3_02762</name>
</gene>
<dbReference type="Pfam" id="PF00994">
    <property type="entry name" value="MoCF_biosynth"/>
    <property type="match status" value="1"/>
</dbReference>
<dbReference type="InterPro" id="IPR001453">
    <property type="entry name" value="MoaB/Mog_dom"/>
</dbReference>
<dbReference type="Gene3D" id="2.40.340.10">
    <property type="entry name" value="MoeA, C-terminal, domain IV"/>
    <property type="match status" value="1"/>
</dbReference>
<dbReference type="AlphaFoldDB" id="A0A222E5D7"/>
<keyword evidence="14" id="KW-1185">Reference proteome</keyword>
<protein>
    <recommendedName>
        <fullName evidence="11">Molybdopterin molybdenumtransferase</fullName>
        <ecNumber evidence="11">2.10.1.1</ecNumber>
    </recommendedName>
</protein>
<comment type="similarity">
    <text evidence="4 11">Belongs to the MoeA family.</text>
</comment>
<dbReference type="SUPFAM" id="SSF63882">
    <property type="entry name" value="MoeA N-terminal region -like"/>
    <property type="match status" value="1"/>
</dbReference>
<dbReference type="InterPro" id="IPR036135">
    <property type="entry name" value="MoeA_linker/N_sf"/>
</dbReference>
<dbReference type="InterPro" id="IPR005110">
    <property type="entry name" value="MoeA_linker/N"/>
</dbReference>